<evidence type="ECO:0000313" key="3">
    <source>
        <dbReference type="Proteomes" id="UP000517753"/>
    </source>
</evidence>
<evidence type="ECO:0000256" key="1">
    <source>
        <dbReference type="SAM" id="MobiDB-lite"/>
    </source>
</evidence>
<gene>
    <name evidence="2" type="ORF">HD841_001866</name>
</gene>
<feature type="region of interest" description="Disordered" evidence="1">
    <location>
        <begin position="1"/>
        <end position="63"/>
    </location>
</feature>
<reference evidence="2 3" key="2">
    <citation type="submission" date="2020-08" db="EMBL/GenBank/DDBJ databases">
        <title>The Agave Microbiome: Exploring the role of microbial communities in plant adaptations to desert environments.</title>
        <authorList>
            <person name="Partida-Martinez L.P."/>
        </authorList>
    </citation>
    <scope>NUCLEOTIDE SEQUENCE [LARGE SCALE GENOMIC DNA]</scope>
    <source>
        <strain evidence="2 3">AS2.3</strain>
    </source>
</reference>
<name>A0A7Y9FML4_9SPHN</name>
<accession>A0A7Y9FML4</accession>
<protein>
    <submittedName>
        <fullName evidence="2">Uncharacterized protein</fullName>
    </submittedName>
</protein>
<dbReference type="EMBL" id="JACCBY010000002">
    <property type="protein sequence ID" value="NYD90086.1"/>
    <property type="molecule type" value="Genomic_DNA"/>
</dbReference>
<evidence type="ECO:0000313" key="2">
    <source>
        <dbReference type="EMBL" id="NYD90086.1"/>
    </source>
</evidence>
<feature type="compositionally biased region" description="Basic and acidic residues" evidence="1">
    <location>
        <begin position="51"/>
        <end position="63"/>
    </location>
</feature>
<reference evidence="2 3" key="1">
    <citation type="submission" date="2020-07" db="EMBL/GenBank/DDBJ databases">
        <authorList>
            <person name="Partida-Martinez L."/>
            <person name="Huntemann M."/>
            <person name="Clum A."/>
            <person name="Wang J."/>
            <person name="Palaniappan K."/>
            <person name="Ritter S."/>
            <person name="Chen I.-M."/>
            <person name="Stamatis D."/>
            <person name="Reddy T."/>
            <person name="O'Malley R."/>
            <person name="Daum C."/>
            <person name="Shapiro N."/>
            <person name="Ivanova N."/>
            <person name="Kyrpides N."/>
            <person name="Woyke T."/>
        </authorList>
    </citation>
    <scope>NUCLEOTIDE SEQUENCE [LARGE SCALE GENOMIC DNA]</scope>
    <source>
        <strain evidence="2 3">AS2.3</strain>
    </source>
</reference>
<dbReference type="RefSeq" id="WP_179508552.1">
    <property type="nucleotide sequence ID" value="NZ_JACCBY010000002.1"/>
</dbReference>
<dbReference type="Proteomes" id="UP000517753">
    <property type="component" value="Unassembled WGS sequence"/>
</dbReference>
<dbReference type="AlphaFoldDB" id="A0A7Y9FML4"/>
<feature type="compositionally biased region" description="Acidic residues" evidence="1">
    <location>
        <begin position="37"/>
        <end position="50"/>
    </location>
</feature>
<proteinExistence type="predicted"/>
<sequence length="63" mass="6624">MTDQADSAVDRPAGPEDTNAAGKTQRDIAESGSSGADDNDDDKAQDDLEADDLKGFVKDPLEQ</sequence>
<comment type="caution">
    <text evidence="2">The sequence shown here is derived from an EMBL/GenBank/DDBJ whole genome shotgun (WGS) entry which is preliminary data.</text>
</comment>
<organism evidence="2 3">
    <name type="scientific">Sphingomonas melonis</name>
    <dbReference type="NCBI Taxonomy" id="152682"/>
    <lineage>
        <taxon>Bacteria</taxon>
        <taxon>Pseudomonadati</taxon>
        <taxon>Pseudomonadota</taxon>
        <taxon>Alphaproteobacteria</taxon>
        <taxon>Sphingomonadales</taxon>
        <taxon>Sphingomonadaceae</taxon>
        <taxon>Sphingomonas</taxon>
    </lineage>
</organism>
<keyword evidence="3" id="KW-1185">Reference proteome</keyword>